<evidence type="ECO:0000313" key="2">
    <source>
        <dbReference type="EMBL" id="TQS46647.1"/>
    </source>
</evidence>
<protein>
    <recommendedName>
        <fullName evidence="4">Pyridoxamine 5'-phosphate oxidase family protein</fullName>
    </recommendedName>
</protein>
<dbReference type="EMBL" id="VIRS01000002">
    <property type="protein sequence ID" value="TQS46647.1"/>
    <property type="molecule type" value="Genomic_DNA"/>
</dbReference>
<feature type="compositionally biased region" description="Low complexity" evidence="1">
    <location>
        <begin position="138"/>
        <end position="155"/>
    </location>
</feature>
<dbReference type="InParanoid" id="A0A545AZ82"/>
<gene>
    <name evidence="2" type="ORF">FL583_04515</name>
</gene>
<evidence type="ECO:0008006" key="4">
    <source>
        <dbReference type="Google" id="ProtNLM"/>
    </source>
</evidence>
<reference evidence="2 3" key="1">
    <citation type="submission" date="2019-07" db="EMBL/GenBank/DDBJ databases">
        <title>Cryptosporangium phraense sp. nov., isolated from plant litter.</title>
        <authorList>
            <person name="Suriyachadkun C."/>
        </authorList>
    </citation>
    <scope>NUCLEOTIDE SEQUENCE [LARGE SCALE GENOMIC DNA]</scope>
    <source>
        <strain evidence="2 3">A-T 5661</strain>
    </source>
</reference>
<evidence type="ECO:0000256" key="1">
    <source>
        <dbReference type="SAM" id="MobiDB-lite"/>
    </source>
</evidence>
<organism evidence="2 3">
    <name type="scientific">Cryptosporangium phraense</name>
    <dbReference type="NCBI Taxonomy" id="2593070"/>
    <lineage>
        <taxon>Bacteria</taxon>
        <taxon>Bacillati</taxon>
        <taxon>Actinomycetota</taxon>
        <taxon>Actinomycetes</taxon>
        <taxon>Cryptosporangiales</taxon>
        <taxon>Cryptosporangiaceae</taxon>
        <taxon>Cryptosporangium</taxon>
    </lineage>
</organism>
<dbReference type="RefSeq" id="WP_142703165.1">
    <property type="nucleotide sequence ID" value="NZ_VIRS01000002.1"/>
</dbReference>
<evidence type="ECO:0000313" key="3">
    <source>
        <dbReference type="Proteomes" id="UP000317982"/>
    </source>
</evidence>
<comment type="caution">
    <text evidence="2">The sequence shown here is derived from an EMBL/GenBank/DDBJ whole genome shotgun (WGS) entry which is preliminary data.</text>
</comment>
<dbReference type="OrthoDB" id="3687464at2"/>
<proteinExistence type="predicted"/>
<feature type="region of interest" description="Disordered" evidence="1">
    <location>
        <begin position="121"/>
        <end position="163"/>
    </location>
</feature>
<sequence>MAHPLIGEVMKKAAVGWLTIDGHPATTAWLTWIDGAAYVLHGGTEQPAPGLDGADECLVTLRGEHGGRILTWRASVERVGPGTPAWDDIAPQLATKRLNASDPVGAPARWAVDARISRLTPAGEPVEAGDTLPDGSGAAAPRPTTAVTPTPVPRTLGRRKLPQ</sequence>
<keyword evidence="3" id="KW-1185">Reference proteome</keyword>
<accession>A0A545AZ82</accession>
<dbReference type="Proteomes" id="UP000317982">
    <property type="component" value="Unassembled WGS sequence"/>
</dbReference>
<dbReference type="AlphaFoldDB" id="A0A545AZ82"/>
<name>A0A545AZ82_9ACTN</name>